<name>A0A0H5AF55_9PSED</name>
<evidence type="ECO:0000313" key="1">
    <source>
        <dbReference type="EMBL" id="AKS09814.1"/>
    </source>
</evidence>
<sequence length="463" mass="51009">MRFITPLLLIGGIATLAGCANQKTQVDRMFADTLAQPLVENSIVREGDLLSFELLMPGGPSGLRRTMQFEAACSSPQLHLLYLDGSQRVYPLSAGRYSAARKLSPQLRATLAANQTFVRACAETPKPDWRLVQANEHGNQVLIDANSIKTVNGETRFWAAFDEQAVLNDMPYNAPYAQKREHFAVSCTDGTYKALAGYDMDADNRVSDGRVDSFPTPQKIAGSDADYELLFNKVCTNPQKIAALPAFKPRLKAPVTIALTSVQPQVLAAITQLNLDKPARAFKYVHMTGTSTLKGETTNSQSADFISQDAASGQLAIATRGQGYESHTVSWRNLIPLVAKSTFSSSGMAESETLTQLSFTGNWKSLPVGDTVIYQTTRSNLNSLIGSRTKVQITRCVVERELQASELNPGLLGAAKALKCSFDNDEYNRVNHLYYLTDYAYFYESSTDKNAFYYSDTRIDKFE</sequence>
<dbReference type="EMBL" id="CP011507">
    <property type="protein sequence ID" value="AKS09814.1"/>
    <property type="molecule type" value="Genomic_DNA"/>
</dbReference>
<organism evidence="1 2">
    <name type="scientific">Pseudomonas trivialis</name>
    <dbReference type="NCBI Taxonomy" id="200450"/>
    <lineage>
        <taxon>Bacteria</taxon>
        <taxon>Pseudomonadati</taxon>
        <taxon>Pseudomonadota</taxon>
        <taxon>Gammaproteobacteria</taxon>
        <taxon>Pseudomonadales</taxon>
        <taxon>Pseudomonadaceae</taxon>
        <taxon>Pseudomonas</taxon>
    </lineage>
</organism>
<reference evidence="2" key="2">
    <citation type="submission" date="2015-05" db="EMBL/GenBank/DDBJ databases">
        <authorList>
            <person name="Swarnkar M.K."/>
            <person name="Vyas P."/>
            <person name="Rahi P."/>
            <person name="Thakur R."/>
            <person name="Thakur N."/>
            <person name="Singh A.K."/>
            <person name="Gulati A."/>
        </authorList>
    </citation>
    <scope>NUCLEOTIDE SEQUENCE [LARGE SCALE GENOMIC DNA]</scope>
    <source>
        <strain evidence="2">745</strain>
    </source>
</reference>
<dbReference type="Proteomes" id="UP000036608">
    <property type="component" value="Chromosome"/>
</dbReference>
<evidence type="ECO:0000313" key="2">
    <source>
        <dbReference type="Proteomes" id="UP000036608"/>
    </source>
</evidence>
<dbReference type="KEGG" id="ptv:AA957_28090"/>
<proteinExistence type="predicted"/>
<dbReference type="PATRIC" id="fig|200450.3.peg.5775"/>
<gene>
    <name evidence="1" type="ORF">AA957_28090</name>
</gene>
<reference evidence="1 2" key="1">
    <citation type="journal article" date="2015" name="Genome Announc.">
        <title>Complete Genome Sequence of the Rhizobacterium Pseudomonas trivialis Strain IHBB745 with Multiple Plant Growth-Promoting Activities and Tolerance to Desiccation and Alkalinity.</title>
        <authorList>
            <person name="Gulati A."/>
            <person name="Swarnkar M.K."/>
            <person name="Vyas P."/>
            <person name="Rahi P."/>
            <person name="Thakur R."/>
            <person name="Thakur N."/>
            <person name="Singh A.K."/>
        </authorList>
    </citation>
    <scope>NUCLEOTIDE SEQUENCE [LARGE SCALE GENOMIC DNA]</scope>
    <source>
        <strain evidence="2">745</strain>
    </source>
</reference>
<dbReference type="PROSITE" id="PS51257">
    <property type="entry name" value="PROKAR_LIPOPROTEIN"/>
    <property type="match status" value="1"/>
</dbReference>
<accession>A0A0H5AF55</accession>
<protein>
    <recommendedName>
        <fullName evidence="3">Lipoprotein</fullName>
    </recommendedName>
</protein>
<dbReference type="AlphaFoldDB" id="A0A0H5AF55"/>
<dbReference type="OrthoDB" id="6992273at2"/>
<evidence type="ECO:0008006" key="3">
    <source>
        <dbReference type="Google" id="ProtNLM"/>
    </source>
</evidence>
<dbReference type="RefSeq" id="WP_049713095.1">
    <property type="nucleotide sequence ID" value="NZ_CP011507.1"/>
</dbReference>